<evidence type="ECO:0000256" key="1">
    <source>
        <dbReference type="ARBA" id="ARBA00006349"/>
    </source>
</evidence>
<name>A0A229WDG2_ASPFM</name>
<accession>A0A229WDG2</accession>
<dbReference type="GO" id="GO:0005829">
    <property type="term" value="C:cytosol"/>
    <property type="evidence" value="ECO:0007669"/>
    <property type="project" value="TreeGrafter"/>
</dbReference>
<dbReference type="GO" id="GO:0003714">
    <property type="term" value="F:transcription corepressor activity"/>
    <property type="evidence" value="ECO:0007669"/>
    <property type="project" value="InterPro"/>
</dbReference>
<dbReference type="EMBL" id="JAIBSC010000074">
    <property type="protein sequence ID" value="KAH1900575.1"/>
    <property type="molecule type" value="Genomic_DNA"/>
</dbReference>
<comment type="similarity">
    <text evidence="1">Belongs to the HSBP1 family.</text>
</comment>
<comment type="caution">
    <text evidence="3">The sequence shown here is derived from an EMBL/GenBank/DDBJ whole genome shotgun (WGS) entry which is preliminary data.</text>
</comment>
<evidence type="ECO:0008006" key="5">
    <source>
        <dbReference type="Google" id="ProtNLM"/>
    </source>
</evidence>
<dbReference type="GO" id="GO:0070370">
    <property type="term" value="P:cellular heat acclimation"/>
    <property type="evidence" value="ECO:0007669"/>
    <property type="project" value="TreeGrafter"/>
</dbReference>
<dbReference type="AlphaFoldDB" id="A0A229WDG2"/>
<gene>
    <name evidence="3" type="ORF">KXV57_008380</name>
</gene>
<sequence>MTEDSKSISTSEAVTPPTGESLRSQQSTDAQGQFSAAVDDLLDQLQHKFDNVSREVFAKLDDMATRLDELEASLTVAGDTATATASSPTK</sequence>
<dbReference type="PANTHER" id="PTHR19424">
    <property type="entry name" value="HEAT SHOCK FACTOR BINDING PROTEIN 1"/>
    <property type="match status" value="1"/>
</dbReference>
<evidence type="ECO:0000313" key="4">
    <source>
        <dbReference type="Proteomes" id="UP000813423"/>
    </source>
</evidence>
<organism evidence="3 4">
    <name type="scientific">Aspergillus fumigatus</name>
    <name type="common">Neosartorya fumigata</name>
    <dbReference type="NCBI Taxonomy" id="746128"/>
    <lineage>
        <taxon>Eukaryota</taxon>
        <taxon>Fungi</taxon>
        <taxon>Dikarya</taxon>
        <taxon>Ascomycota</taxon>
        <taxon>Pezizomycotina</taxon>
        <taxon>Eurotiomycetes</taxon>
        <taxon>Eurotiomycetidae</taxon>
        <taxon>Eurotiales</taxon>
        <taxon>Aspergillaceae</taxon>
        <taxon>Aspergillus</taxon>
        <taxon>Aspergillus subgen. Fumigati</taxon>
    </lineage>
</organism>
<dbReference type="Proteomes" id="UP000813423">
    <property type="component" value="Unassembled WGS sequence"/>
</dbReference>
<dbReference type="Gene3D" id="1.20.5.430">
    <property type="match status" value="1"/>
</dbReference>
<feature type="region of interest" description="Disordered" evidence="2">
    <location>
        <begin position="1"/>
        <end position="32"/>
    </location>
</feature>
<dbReference type="PANTHER" id="PTHR19424:SF0">
    <property type="entry name" value="HEAT SHOCK FACTOR BINDING PROTEIN 1"/>
    <property type="match status" value="1"/>
</dbReference>
<proteinExistence type="inferred from homology"/>
<reference evidence="3" key="1">
    <citation type="submission" date="2021-08" db="EMBL/GenBank/DDBJ databases">
        <title>Global Aspergillus fumigatus from environmental and clinical sources.</title>
        <authorList>
            <person name="Barber A."/>
            <person name="Sae-Ong T."/>
        </authorList>
    </citation>
    <scope>NUCLEOTIDE SEQUENCE</scope>
    <source>
        <strain evidence="3">NRZ-2016-071</strain>
    </source>
</reference>
<feature type="compositionally biased region" description="Polar residues" evidence="2">
    <location>
        <begin position="21"/>
        <end position="32"/>
    </location>
</feature>
<evidence type="ECO:0000256" key="2">
    <source>
        <dbReference type="SAM" id="MobiDB-lite"/>
    </source>
</evidence>
<dbReference type="InterPro" id="IPR009643">
    <property type="entry name" value="HS1-bd"/>
</dbReference>
<evidence type="ECO:0000313" key="3">
    <source>
        <dbReference type="EMBL" id="KAH1900575.1"/>
    </source>
</evidence>
<dbReference type="Pfam" id="PF06825">
    <property type="entry name" value="HSBP1"/>
    <property type="match status" value="1"/>
</dbReference>
<protein>
    <recommendedName>
        <fullName evidence="5">Heat shock factor binding protein 1-domain-containing protein</fullName>
    </recommendedName>
</protein>
<dbReference type="GO" id="GO:0005634">
    <property type="term" value="C:nucleus"/>
    <property type="evidence" value="ECO:0007669"/>
    <property type="project" value="TreeGrafter"/>
</dbReference>